<evidence type="ECO:0000256" key="4">
    <source>
        <dbReference type="RuleBase" id="RU367095"/>
    </source>
</evidence>
<dbReference type="SUPFAM" id="SSF46785">
    <property type="entry name" value="Winged helix' DNA-binding domain"/>
    <property type="match status" value="1"/>
</dbReference>
<evidence type="ECO:0000256" key="2">
    <source>
        <dbReference type="ARBA" id="ARBA00022448"/>
    </source>
</evidence>
<dbReference type="AlphaFoldDB" id="A0A061IXN4"/>
<feature type="compositionally biased region" description="Polar residues" evidence="5">
    <location>
        <begin position="146"/>
        <end position="160"/>
    </location>
</feature>
<dbReference type="OrthoDB" id="271448at2759"/>
<dbReference type="EMBL" id="AUPL01005712">
    <property type="protein sequence ID" value="ESL06611.1"/>
    <property type="molecule type" value="Genomic_DNA"/>
</dbReference>
<dbReference type="PANTHER" id="PTHR13128">
    <property type="entry name" value="VACUOLAR PROTEIN-SORTING-ASSOCIATED PROTEIN 36"/>
    <property type="match status" value="1"/>
</dbReference>
<evidence type="ECO:0000259" key="6">
    <source>
        <dbReference type="PROSITE" id="PS51495"/>
    </source>
</evidence>
<dbReference type="InterPro" id="IPR036390">
    <property type="entry name" value="WH_DNA-bd_sf"/>
</dbReference>
<dbReference type="GO" id="GO:0032266">
    <property type="term" value="F:phosphatidylinositol-3-phosphate binding"/>
    <property type="evidence" value="ECO:0007669"/>
    <property type="project" value="UniProtKB-UniRule"/>
</dbReference>
<keyword evidence="4" id="KW-0967">Endosome</keyword>
<gene>
    <name evidence="7" type="ORF">TRSC58_05712</name>
</gene>
<comment type="similarity">
    <text evidence="1 4">Belongs to the VPS36 family.</text>
</comment>
<feature type="region of interest" description="Disordered" evidence="5">
    <location>
        <begin position="130"/>
        <end position="173"/>
    </location>
</feature>
<dbReference type="GO" id="GO:0000814">
    <property type="term" value="C:ESCRT II complex"/>
    <property type="evidence" value="ECO:0007669"/>
    <property type="project" value="UniProtKB-UniRule"/>
</dbReference>
<comment type="subunit">
    <text evidence="4">Component of the endosomal sorting complex required for transport II (ESCRT-II).</text>
</comment>
<dbReference type="Gene3D" id="1.10.10.10">
    <property type="entry name" value="Winged helix-like DNA-binding domain superfamily/Winged helix DNA-binding domain"/>
    <property type="match status" value="1"/>
</dbReference>
<dbReference type="PROSITE" id="PS51495">
    <property type="entry name" value="GLUE"/>
    <property type="match status" value="1"/>
</dbReference>
<dbReference type="Pfam" id="PF11605">
    <property type="entry name" value="Vps36_ESCRT-II"/>
    <property type="match status" value="1"/>
</dbReference>
<keyword evidence="3 4" id="KW-0653">Protein transport</keyword>
<evidence type="ECO:0000313" key="8">
    <source>
        <dbReference type="Proteomes" id="UP000031737"/>
    </source>
</evidence>
<dbReference type="InterPro" id="IPR011993">
    <property type="entry name" value="PH-like_dom_sf"/>
</dbReference>
<name>A0A061IXN4_TRYRA</name>
<reference evidence="7 8" key="1">
    <citation type="submission" date="2013-07" db="EMBL/GenBank/DDBJ databases">
        <authorList>
            <person name="Stoco P.H."/>
            <person name="Wagner G."/>
            <person name="Gerber A."/>
            <person name="Zaha A."/>
            <person name="Thompson C."/>
            <person name="Bartholomeu D.C."/>
            <person name="Luckemeyer D.D."/>
            <person name="Bahia D."/>
            <person name="Loreto E."/>
            <person name="Prestes E.B."/>
            <person name="Lima F.M."/>
            <person name="Rodrigues-Luiz G."/>
            <person name="Vallejo G.A."/>
            <person name="Filho J.F."/>
            <person name="Monteiro K.M."/>
            <person name="Tyler K.M."/>
            <person name="de Almeida L.G."/>
            <person name="Ortiz M.F."/>
            <person name="Siervo M.A."/>
            <person name="de Moraes M.H."/>
            <person name="Cunha O.L."/>
            <person name="Mendonca-Neto R."/>
            <person name="Silva R."/>
            <person name="Teixeira S.M."/>
            <person name="Murta S.M."/>
            <person name="Sincero T.C."/>
            <person name="Mendes T.A."/>
            <person name="Urmenyi T.P."/>
            <person name="Silva V.G."/>
            <person name="da Rocha W.D."/>
            <person name="Andersson B."/>
            <person name="Romanha A.J."/>
            <person name="Steindel M."/>
            <person name="de Vasconcelos A.T."/>
            <person name="Grisard E.C."/>
        </authorList>
    </citation>
    <scope>NUCLEOTIDE SEQUENCE [LARGE SCALE GENOMIC DNA]</scope>
    <source>
        <strain evidence="7 8">SC58</strain>
    </source>
</reference>
<dbReference type="InterPro" id="IPR021648">
    <property type="entry name" value="GLUE_dom"/>
</dbReference>
<dbReference type="VEuPathDB" id="TriTrypDB:TRSC58_05712"/>
<comment type="function">
    <text evidence="4">Component of the ESCRT-II complex (endosomal sorting complex required for transport II), which is required for multivesicular body (MVB) formation and sorting of endosomal cargo proteins into MVBs.</text>
</comment>
<keyword evidence="2 4" id="KW-0813">Transport</keyword>
<dbReference type="InterPro" id="IPR036388">
    <property type="entry name" value="WH-like_DNA-bd_sf"/>
</dbReference>
<accession>A0A061IXN4</accession>
<evidence type="ECO:0000313" key="7">
    <source>
        <dbReference type="EMBL" id="ESL06611.1"/>
    </source>
</evidence>
<keyword evidence="8" id="KW-1185">Reference proteome</keyword>
<dbReference type="SUPFAM" id="SSF50729">
    <property type="entry name" value="PH domain-like"/>
    <property type="match status" value="1"/>
</dbReference>
<feature type="domain" description="GLUE N-terminal" evidence="6">
    <location>
        <begin position="3"/>
        <end position="132"/>
    </location>
</feature>
<organism evidence="7 8">
    <name type="scientific">Trypanosoma rangeli SC58</name>
    <dbReference type="NCBI Taxonomy" id="429131"/>
    <lineage>
        <taxon>Eukaryota</taxon>
        <taxon>Discoba</taxon>
        <taxon>Euglenozoa</taxon>
        <taxon>Kinetoplastea</taxon>
        <taxon>Metakinetoplastina</taxon>
        <taxon>Trypanosomatida</taxon>
        <taxon>Trypanosomatidae</taxon>
        <taxon>Trypanosoma</taxon>
        <taxon>Herpetosoma</taxon>
    </lineage>
</organism>
<evidence type="ECO:0000256" key="1">
    <source>
        <dbReference type="ARBA" id="ARBA00009697"/>
    </source>
</evidence>
<comment type="caution">
    <text evidence="7">The sequence shown here is derived from an EMBL/GenBank/DDBJ whole genome shotgun (WGS) entry which is preliminary data.</text>
</comment>
<dbReference type="InterPro" id="IPR040608">
    <property type="entry name" value="Snf8/Vps36"/>
</dbReference>
<dbReference type="InterPro" id="IPR037855">
    <property type="entry name" value="Vps36"/>
</dbReference>
<evidence type="ECO:0000256" key="5">
    <source>
        <dbReference type="SAM" id="MobiDB-lite"/>
    </source>
</evidence>
<comment type="subcellular location">
    <subcellularLocation>
        <location evidence="4">Cytoplasm</location>
    </subcellularLocation>
    <subcellularLocation>
        <location evidence="4">Endosome</location>
    </subcellularLocation>
</comment>
<dbReference type="PANTHER" id="PTHR13128:SF12">
    <property type="entry name" value="VACUOLAR PROTEIN-SORTING-ASSOCIATED PROTEIN 36"/>
    <property type="match status" value="1"/>
</dbReference>
<sequence>MKFWESHAGHGLMEDDEVVLNSKNGVAIYEGEALTRWQDGKLTVTTHHIFFRTLGGETHVLRLPLQTVYGSGKSVYSKGRFAFSHAKIVVPLPGEDDVYVKFSFRSGGMEEFFEALQRALREKRWISTVPRDTATAPSPPSKRTPLLSSTETSAPGSTSAAKGMPEAATTPANVVTSRLYREGTVEADEGNIISSTPLFSVTDKAGIAGLMRTFAEKARPCDSLRDIDDVMTKASSLVANIRYLRERQRAGEKTAIEDETEIEGIEATLGLGTMVQASSSGSSHGRFHQELALELHAWMTHAKNERVFGSMPLVPLIELFSLYNKARGGSNLVSPGDVLQACRAMTKQSYSRYTFKQLSSGRLALQHKDPSLVLKKLVHVLGPRYCNPNDSSFKNIVSEDTVPTTTVFPKSWASLKFINEVQFAASIQVARSVAEDLLEELEAEGLLCRSGVEMGNIVFHWNIFVF</sequence>
<dbReference type="GO" id="GO:0031902">
    <property type="term" value="C:late endosome membrane"/>
    <property type="evidence" value="ECO:0007669"/>
    <property type="project" value="UniProtKB-UniRule"/>
</dbReference>
<protein>
    <recommendedName>
        <fullName evidence="4">Vacuolar protein-sorting-associated protein 36</fullName>
    </recommendedName>
    <alternativeName>
        <fullName evidence="4">ESCRT-II complex subunit VPS36</fullName>
    </alternativeName>
</protein>
<dbReference type="Gene3D" id="2.30.29.30">
    <property type="entry name" value="Pleckstrin-homology domain (PH domain)/Phosphotyrosine-binding domain (PTB)"/>
    <property type="match status" value="1"/>
</dbReference>
<proteinExistence type="inferred from homology"/>
<keyword evidence="4" id="KW-0963">Cytoplasm</keyword>
<dbReference type="GO" id="GO:0043130">
    <property type="term" value="F:ubiquitin binding"/>
    <property type="evidence" value="ECO:0007669"/>
    <property type="project" value="UniProtKB-UniRule"/>
</dbReference>
<dbReference type="Pfam" id="PF04157">
    <property type="entry name" value="EAP30"/>
    <property type="match status" value="1"/>
</dbReference>
<evidence type="ECO:0000256" key="3">
    <source>
        <dbReference type="ARBA" id="ARBA00022927"/>
    </source>
</evidence>
<dbReference type="Proteomes" id="UP000031737">
    <property type="component" value="Unassembled WGS sequence"/>
</dbReference>
<dbReference type="GO" id="GO:0043328">
    <property type="term" value="P:protein transport to vacuole involved in ubiquitin-dependent protein catabolic process via the multivesicular body sorting pathway"/>
    <property type="evidence" value="ECO:0007669"/>
    <property type="project" value="UniProtKB-UniRule"/>
</dbReference>